<dbReference type="Proteomes" id="UP000006729">
    <property type="component" value="Chromosome 2"/>
</dbReference>
<evidence type="ECO:0000256" key="1">
    <source>
        <dbReference type="SAM" id="SignalP"/>
    </source>
</evidence>
<gene>
    <name evidence="2" type="ORF">POPTR_002G125600</name>
</gene>
<dbReference type="InParanoid" id="A0A2K2BHW4"/>
<evidence type="ECO:0000313" key="2">
    <source>
        <dbReference type="EMBL" id="PNT49368.1"/>
    </source>
</evidence>
<sequence>MTFFNTKSLALSAAFFSCMCEFCFTVEKMKRDHPQLFEETAIHVFHNLTNEFYKNRALQIVWLLADDHRQNKSRFPCLKDAKTYNTNY</sequence>
<dbReference type="PROSITE" id="PS51257">
    <property type="entry name" value="PROKAR_LIPOPROTEIN"/>
    <property type="match status" value="1"/>
</dbReference>
<accession>A0A2K2BHW4</accession>
<dbReference type="AlphaFoldDB" id="A0A2K2BHW4"/>
<organism evidence="2 3">
    <name type="scientific">Populus trichocarpa</name>
    <name type="common">Western balsam poplar</name>
    <name type="synonym">Populus balsamifera subsp. trichocarpa</name>
    <dbReference type="NCBI Taxonomy" id="3694"/>
    <lineage>
        <taxon>Eukaryota</taxon>
        <taxon>Viridiplantae</taxon>
        <taxon>Streptophyta</taxon>
        <taxon>Embryophyta</taxon>
        <taxon>Tracheophyta</taxon>
        <taxon>Spermatophyta</taxon>
        <taxon>Magnoliopsida</taxon>
        <taxon>eudicotyledons</taxon>
        <taxon>Gunneridae</taxon>
        <taxon>Pentapetalae</taxon>
        <taxon>rosids</taxon>
        <taxon>fabids</taxon>
        <taxon>Malpighiales</taxon>
        <taxon>Salicaceae</taxon>
        <taxon>Saliceae</taxon>
        <taxon>Populus</taxon>
    </lineage>
</organism>
<evidence type="ECO:0000313" key="3">
    <source>
        <dbReference type="Proteomes" id="UP000006729"/>
    </source>
</evidence>
<protein>
    <recommendedName>
        <fullName evidence="4">Secreted protein</fullName>
    </recommendedName>
</protein>
<keyword evidence="3" id="KW-1185">Reference proteome</keyword>
<feature type="signal peptide" evidence="1">
    <location>
        <begin position="1"/>
        <end position="25"/>
    </location>
</feature>
<name>A0A2K2BHW4_POPTR</name>
<reference evidence="2 3" key="1">
    <citation type="journal article" date="2006" name="Science">
        <title>The genome of black cottonwood, Populus trichocarpa (Torr. &amp; Gray).</title>
        <authorList>
            <person name="Tuskan G.A."/>
            <person name="Difazio S."/>
            <person name="Jansson S."/>
            <person name="Bohlmann J."/>
            <person name="Grigoriev I."/>
            <person name="Hellsten U."/>
            <person name="Putnam N."/>
            <person name="Ralph S."/>
            <person name="Rombauts S."/>
            <person name="Salamov A."/>
            <person name="Schein J."/>
            <person name="Sterck L."/>
            <person name="Aerts A."/>
            <person name="Bhalerao R.R."/>
            <person name="Bhalerao R.P."/>
            <person name="Blaudez D."/>
            <person name="Boerjan W."/>
            <person name="Brun A."/>
            <person name="Brunner A."/>
            <person name="Busov V."/>
            <person name="Campbell M."/>
            <person name="Carlson J."/>
            <person name="Chalot M."/>
            <person name="Chapman J."/>
            <person name="Chen G.L."/>
            <person name="Cooper D."/>
            <person name="Coutinho P.M."/>
            <person name="Couturier J."/>
            <person name="Covert S."/>
            <person name="Cronk Q."/>
            <person name="Cunningham R."/>
            <person name="Davis J."/>
            <person name="Degroeve S."/>
            <person name="Dejardin A."/>
            <person name="Depamphilis C."/>
            <person name="Detter J."/>
            <person name="Dirks B."/>
            <person name="Dubchak I."/>
            <person name="Duplessis S."/>
            <person name="Ehlting J."/>
            <person name="Ellis B."/>
            <person name="Gendler K."/>
            <person name="Goodstein D."/>
            <person name="Gribskov M."/>
            <person name="Grimwood J."/>
            <person name="Groover A."/>
            <person name="Gunter L."/>
            <person name="Hamberger B."/>
            <person name="Heinze B."/>
            <person name="Helariutta Y."/>
            <person name="Henrissat B."/>
            <person name="Holligan D."/>
            <person name="Holt R."/>
            <person name="Huang W."/>
            <person name="Islam-Faridi N."/>
            <person name="Jones S."/>
            <person name="Jones-Rhoades M."/>
            <person name="Jorgensen R."/>
            <person name="Joshi C."/>
            <person name="Kangasjarvi J."/>
            <person name="Karlsson J."/>
            <person name="Kelleher C."/>
            <person name="Kirkpatrick R."/>
            <person name="Kirst M."/>
            <person name="Kohler A."/>
            <person name="Kalluri U."/>
            <person name="Larimer F."/>
            <person name="Leebens-Mack J."/>
            <person name="Leple J.C."/>
            <person name="Locascio P."/>
            <person name="Lou Y."/>
            <person name="Lucas S."/>
            <person name="Martin F."/>
            <person name="Montanini B."/>
            <person name="Napoli C."/>
            <person name="Nelson D.R."/>
            <person name="Nelson C."/>
            <person name="Nieminen K."/>
            <person name="Nilsson O."/>
            <person name="Pereda V."/>
            <person name="Peter G."/>
            <person name="Philippe R."/>
            <person name="Pilate G."/>
            <person name="Poliakov A."/>
            <person name="Razumovskaya J."/>
            <person name="Richardson P."/>
            <person name="Rinaldi C."/>
            <person name="Ritland K."/>
            <person name="Rouze P."/>
            <person name="Ryaboy D."/>
            <person name="Schmutz J."/>
            <person name="Schrader J."/>
            <person name="Segerman B."/>
            <person name="Shin H."/>
            <person name="Siddiqui A."/>
            <person name="Sterky F."/>
            <person name="Terry A."/>
            <person name="Tsai C.J."/>
            <person name="Uberbacher E."/>
            <person name="Unneberg P."/>
            <person name="Vahala J."/>
            <person name="Wall K."/>
            <person name="Wessler S."/>
            <person name="Yang G."/>
            <person name="Yin T."/>
            <person name="Douglas C."/>
            <person name="Marra M."/>
            <person name="Sandberg G."/>
            <person name="Van de Peer Y."/>
            <person name="Rokhsar D."/>
        </authorList>
    </citation>
    <scope>NUCLEOTIDE SEQUENCE [LARGE SCALE GENOMIC DNA]</scope>
    <source>
        <strain evidence="3">cv. Nisqually</strain>
    </source>
</reference>
<evidence type="ECO:0008006" key="4">
    <source>
        <dbReference type="Google" id="ProtNLM"/>
    </source>
</evidence>
<dbReference type="EMBL" id="CM009291">
    <property type="protein sequence ID" value="PNT49368.1"/>
    <property type="molecule type" value="Genomic_DNA"/>
</dbReference>
<proteinExistence type="predicted"/>
<feature type="chain" id="PRO_5014340350" description="Secreted protein" evidence="1">
    <location>
        <begin position="26"/>
        <end position="88"/>
    </location>
</feature>
<keyword evidence="1" id="KW-0732">Signal</keyword>